<evidence type="ECO:0000256" key="12">
    <source>
        <dbReference type="ARBA" id="ARBA00047912"/>
    </source>
</evidence>
<dbReference type="EMBL" id="LNRQ01000002">
    <property type="protein sequence ID" value="KZN05000.1"/>
    <property type="molecule type" value="Genomic_DNA"/>
</dbReference>
<evidence type="ECO:0000256" key="4">
    <source>
        <dbReference type="ARBA" id="ARBA00022692"/>
    </source>
</evidence>
<dbReference type="Gramene" id="KZN05000">
    <property type="protein sequence ID" value="KZN05000"/>
    <property type="gene ID" value="DCAR_005837"/>
</dbReference>
<dbReference type="GO" id="GO:0005886">
    <property type="term" value="C:plasma membrane"/>
    <property type="evidence" value="ECO:0007669"/>
    <property type="project" value="TreeGrafter"/>
</dbReference>
<feature type="transmembrane region" description="Helical" evidence="14">
    <location>
        <begin position="100"/>
        <end position="123"/>
    </location>
</feature>
<protein>
    <recommendedName>
        <fullName evidence="15">Cation/H+ exchanger transmembrane domain-containing protein</fullName>
    </recommendedName>
</protein>
<keyword evidence="7" id="KW-0915">Sodium</keyword>
<dbReference type="GO" id="GO:0015386">
    <property type="term" value="F:potassium:proton antiporter activity"/>
    <property type="evidence" value="ECO:0007669"/>
    <property type="project" value="TreeGrafter"/>
</dbReference>
<evidence type="ECO:0000256" key="11">
    <source>
        <dbReference type="ARBA" id="ARBA00047524"/>
    </source>
</evidence>
<feature type="transmembrane region" description="Helical" evidence="14">
    <location>
        <begin position="135"/>
        <end position="155"/>
    </location>
</feature>
<evidence type="ECO:0000256" key="2">
    <source>
        <dbReference type="ARBA" id="ARBA00022448"/>
    </source>
</evidence>
<accession>A0A166DAC3</accession>
<gene>
    <name evidence="16" type="ORF">DCAR_005837</name>
</gene>
<dbReference type="InterPro" id="IPR018422">
    <property type="entry name" value="Cation/H_exchanger_CPA1"/>
</dbReference>
<proteinExistence type="predicted"/>
<keyword evidence="10" id="KW-0739">Sodium transport</keyword>
<evidence type="ECO:0000256" key="14">
    <source>
        <dbReference type="SAM" id="Phobius"/>
    </source>
</evidence>
<keyword evidence="5" id="KW-0630">Potassium</keyword>
<dbReference type="PANTHER" id="PTHR10110">
    <property type="entry name" value="SODIUM/HYDROGEN EXCHANGER"/>
    <property type="match status" value="1"/>
</dbReference>
<evidence type="ECO:0000313" key="16">
    <source>
        <dbReference type="EMBL" id="KZN05000.1"/>
    </source>
</evidence>
<feature type="region of interest" description="Disordered" evidence="13">
    <location>
        <begin position="400"/>
        <end position="432"/>
    </location>
</feature>
<comment type="subcellular location">
    <subcellularLocation>
        <location evidence="1">Membrane</location>
        <topology evidence="1">Multi-pass membrane protein</topology>
    </subcellularLocation>
</comment>
<evidence type="ECO:0000256" key="8">
    <source>
        <dbReference type="ARBA" id="ARBA00023065"/>
    </source>
</evidence>
<comment type="caution">
    <text evidence="16">The sequence shown here is derived from an EMBL/GenBank/DDBJ whole genome shotgun (WGS) entry which is preliminary data.</text>
</comment>
<organism evidence="16">
    <name type="scientific">Daucus carota subsp. sativus</name>
    <name type="common">Carrot</name>
    <dbReference type="NCBI Taxonomy" id="79200"/>
    <lineage>
        <taxon>Eukaryota</taxon>
        <taxon>Viridiplantae</taxon>
        <taxon>Streptophyta</taxon>
        <taxon>Embryophyta</taxon>
        <taxon>Tracheophyta</taxon>
        <taxon>Spermatophyta</taxon>
        <taxon>Magnoliopsida</taxon>
        <taxon>eudicotyledons</taxon>
        <taxon>Gunneridae</taxon>
        <taxon>Pentapetalae</taxon>
        <taxon>asterids</taxon>
        <taxon>campanulids</taxon>
        <taxon>Apiales</taxon>
        <taxon>Apiaceae</taxon>
        <taxon>Apioideae</taxon>
        <taxon>Scandiceae</taxon>
        <taxon>Daucinae</taxon>
        <taxon>Daucus</taxon>
        <taxon>Daucus sect. Daucus</taxon>
    </lineage>
</organism>
<dbReference type="InterPro" id="IPR004709">
    <property type="entry name" value="NaH_exchanger"/>
</dbReference>
<dbReference type="GO" id="GO:0015385">
    <property type="term" value="F:sodium:proton antiporter activity"/>
    <property type="evidence" value="ECO:0007669"/>
    <property type="project" value="InterPro"/>
</dbReference>
<feature type="transmembrane region" description="Helical" evidence="14">
    <location>
        <begin position="43"/>
        <end position="60"/>
    </location>
</feature>
<feature type="compositionally biased region" description="Polar residues" evidence="13">
    <location>
        <begin position="401"/>
        <end position="419"/>
    </location>
</feature>
<dbReference type="Gene3D" id="6.10.140.1330">
    <property type="match status" value="1"/>
</dbReference>
<evidence type="ECO:0000256" key="13">
    <source>
        <dbReference type="SAM" id="MobiDB-lite"/>
    </source>
</evidence>
<dbReference type="AlphaFoldDB" id="A0A166DAC3"/>
<comment type="catalytic activity">
    <reaction evidence="12">
        <text>K(+)(in) + H(+)(out) = K(+)(out) + H(+)(in)</text>
        <dbReference type="Rhea" id="RHEA:29467"/>
        <dbReference type="ChEBI" id="CHEBI:15378"/>
        <dbReference type="ChEBI" id="CHEBI:29103"/>
    </reaction>
</comment>
<feature type="transmembrane region" description="Helical" evidence="14">
    <location>
        <begin position="360"/>
        <end position="380"/>
    </location>
</feature>
<dbReference type="GO" id="GO:0098719">
    <property type="term" value="P:sodium ion import across plasma membrane"/>
    <property type="evidence" value="ECO:0007669"/>
    <property type="project" value="TreeGrafter"/>
</dbReference>
<feature type="transmembrane region" description="Helical" evidence="14">
    <location>
        <begin position="205"/>
        <end position="227"/>
    </location>
</feature>
<keyword evidence="8" id="KW-0406">Ion transport</keyword>
<dbReference type="PRINTS" id="PR01084">
    <property type="entry name" value="NAHEXCHNGR"/>
</dbReference>
<feature type="transmembrane region" description="Helical" evidence="14">
    <location>
        <begin position="162"/>
        <end position="185"/>
    </location>
</feature>
<keyword evidence="3" id="KW-0633">Potassium transport</keyword>
<evidence type="ECO:0000256" key="6">
    <source>
        <dbReference type="ARBA" id="ARBA00022989"/>
    </source>
</evidence>
<feature type="transmembrane region" description="Helical" evidence="14">
    <location>
        <begin position="261"/>
        <end position="279"/>
    </location>
</feature>
<feature type="transmembrane region" description="Helical" evidence="14">
    <location>
        <begin position="12"/>
        <end position="31"/>
    </location>
</feature>
<evidence type="ECO:0000256" key="7">
    <source>
        <dbReference type="ARBA" id="ARBA00023053"/>
    </source>
</evidence>
<evidence type="ECO:0000256" key="1">
    <source>
        <dbReference type="ARBA" id="ARBA00004141"/>
    </source>
</evidence>
<evidence type="ECO:0000256" key="10">
    <source>
        <dbReference type="ARBA" id="ARBA00023201"/>
    </source>
</evidence>
<evidence type="ECO:0000256" key="9">
    <source>
        <dbReference type="ARBA" id="ARBA00023136"/>
    </source>
</evidence>
<sequence length="481" mass="53553">MSLLSNPASVDNIALFVALICACIVIGHLLVENKWTNESTTPLLFGLCSGIVILLTSGGTNSRILEFDEQLFFIYLLPPIIFNAGFQVKKKQFFQNFMTIMLFGAIGTAMSFSIISFGAMHIIDMLNIGSLEIKDFLGMLFSSSVFIVIDLPTILNQEEAPLLYSLVFGEGVVNDASSVVLFHAIQKYDLSNINIKTAFQFGGNFLILFTTSTLLGISVGLLSAYIMKKLHLGRHSPDREVALMIVMAYLSYMTAELFDLSGILTVFFCGIVMSHYTWHSMTDGSKVTTRHAFATFSFICEICIFLYVGMDALDMEKWKFVSSSEYYTPHGPYYISCYLLMYGSDLRFTRFGHTQQPANAIILTSTITVVLFSTMVFGLMTKPLVRLLMPPSILSGDVLSSEPSSPNYSTVPLLRSSQDPESETGDQGIQRPASLSRLLSTTTHTIHRYWRKYDDRYMRPLFGGRGFVLPVPAPPTDNGLH</sequence>
<keyword evidence="2" id="KW-0813">Transport</keyword>
<evidence type="ECO:0000259" key="15">
    <source>
        <dbReference type="Pfam" id="PF00999"/>
    </source>
</evidence>
<dbReference type="GO" id="GO:0051453">
    <property type="term" value="P:regulation of intracellular pH"/>
    <property type="evidence" value="ECO:0007669"/>
    <property type="project" value="TreeGrafter"/>
</dbReference>
<comment type="catalytic activity">
    <reaction evidence="11">
        <text>Na(+)(in) + H(+)(out) = Na(+)(out) + H(+)(in)</text>
        <dbReference type="Rhea" id="RHEA:29419"/>
        <dbReference type="ChEBI" id="CHEBI:15378"/>
        <dbReference type="ChEBI" id="CHEBI:29101"/>
    </reaction>
</comment>
<keyword evidence="4 14" id="KW-0812">Transmembrane</keyword>
<keyword evidence="9 14" id="KW-0472">Membrane</keyword>
<dbReference type="Pfam" id="PF00999">
    <property type="entry name" value="Na_H_Exchanger"/>
    <property type="match status" value="1"/>
</dbReference>
<dbReference type="InterPro" id="IPR006153">
    <property type="entry name" value="Cation/H_exchanger_TM"/>
</dbReference>
<dbReference type="PANTHER" id="PTHR10110:SF162">
    <property type="entry name" value="SODIUM_HYDROGEN EXCHANGER 3-LIKE ISOFORM X1"/>
    <property type="match status" value="1"/>
</dbReference>
<name>A0A166DAC3_DAUCS</name>
<feature type="domain" description="Cation/H+ exchanger transmembrane" evidence="15">
    <location>
        <begin position="40"/>
        <end position="313"/>
    </location>
</feature>
<evidence type="ECO:0000256" key="3">
    <source>
        <dbReference type="ARBA" id="ARBA00022538"/>
    </source>
</evidence>
<feature type="transmembrane region" description="Helical" evidence="14">
    <location>
        <begin position="72"/>
        <end position="88"/>
    </location>
</feature>
<keyword evidence="6 14" id="KW-1133">Transmembrane helix</keyword>
<evidence type="ECO:0000256" key="5">
    <source>
        <dbReference type="ARBA" id="ARBA00022958"/>
    </source>
</evidence>
<reference evidence="16" key="1">
    <citation type="journal article" date="2016" name="Nat. Genet.">
        <title>A high-quality carrot genome assembly provides new insights into carotenoid accumulation and asterid genome evolution.</title>
        <authorList>
            <person name="Iorizzo M."/>
            <person name="Ellison S."/>
            <person name="Senalik D."/>
            <person name="Zeng P."/>
            <person name="Satapoomin P."/>
            <person name="Huang J."/>
            <person name="Bowman M."/>
            <person name="Iovene M."/>
            <person name="Sanseverino W."/>
            <person name="Cavagnaro P."/>
            <person name="Yildiz M."/>
            <person name="Macko-Podgorni A."/>
            <person name="Moranska E."/>
            <person name="Grzebelus E."/>
            <person name="Grzebelus D."/>
            <person name="Ashrafi H."/>
            <person name="Zheng Z."/>
            <person name="Cheng S."/>
            <person name="Spooner D."/>
            <person name="Van Deynze A."/>
            <person name="Simon P."/>
        </authorList>
    </citation>
    <scope>NUCLEOTIDE SEQUENCE [LARGE SCALE GENOMIC DNA]</scope>
    <source>
        <tissue evidence="16">Leaf</tissue>
    </source>
</reference>
<feature type="transmembrane region" description="Helical" evidence="14">
    <location>
        <begin position="291"/>
        <end position="310"/>
    </location>
</feature>